<feature type="transmembrane region" description="Helical" evidence="5">
    <location>
        <begin position="253"/>
        <end position="276"/>
    </location>
</feature>
<dbReference type="GO" id="GO:0016020">
    <property type="term" value="C:membrane"/>
    <property type="evidence" value="ECO:0007669"/>
    <property type="project" value="UniProtKB-SubCell"/>
</dbReference>
<keyword evidence="7" id="KW-1185">Reference proteome</keyword>
<dbReference type="PANTHER" id="PTHR43424">
    <property type="entry name" value="LOCUS PUTATIVE PROTEIN 1-RELATED"/>
    <property type="match status" value="1"/>
</dbReference>
<evidence type="ECO:0000256" key="5">
    <source>
        <dbReference type="SAM" id="Phobius"/>
    </source>
</evidence>
<dbReference type="OrthoDB" id="19148at2157"/>
<dbReference type="PANTHER" id="PTHR43424:SF1">
    <property type="entry name" value="LOCUS PUTATIVE PROTEIN 1-RELATED"/>
    <property type="match status" value="1"/>
</dbReference>
<dbReference type="InterPro" id="IPR002797">
    <property type="entry name" value="Polysacc_synth"/>
</dbReference>
<dbReference type="Proteomes" id="UP000019027">
    <property type="component" value="Chromosome"/>
</dbReference>
<feature type="transmembrane region" description="Helical" evidence="5">
    <location>
        <begin position="213"/>
        <end position="233"/>
    </location>
</feature>
<keyword evidence="4 5" id="KW-0472">Membrane</keyword>
<evidence type="ECO:0000256" key="2">
    <source>
        <dbReference type="ARBA" id="ARBA00022692"/>
    </source>
</evidence>
<feature type="transmembrane region" description="Helical" evidence="5">
    <location>
        <begin position="46"/>
        <end position="69"/>
    </location>
</feature>
<dbReference type="EMBL" id="CP006965">
    <property type="protein sequence ID" value="AHF81265.1"/>
    <property type="molecule type" value="Genomic_DNA"/>
</dbReference>
<feature type="transmembrane region" description="Helical" evidence="5">
    <location>
        <begin position="152"/>
        <end position="168"/>
    </location>
</feature>
<reference evidence="6 7" key="1">
    <citation type="journal article" date="2014" name="Int. J. Syst. Evol. Microbiol.">
        <title>Thermococcus paralvinellae sp. nov. and Thermococcus cleftensis sp. nov. of hyperthermophilic heterotrophs from deep-sea hydrothermal vents.</title>
        <authorList>
            <person name="Hensley S.A."/>
            <person name="Jung J.H."/>
            <person name="Park C.S."/>
            <person name="Holden J.F."/>
        </authorList>
    </citation>
    <scope>NUCLEOTIDE SEQUENCE [LARGE SCALE GENOMIC DNA]</scope>
    <source>
        <strain evidence="6 7">ES1</strain>
    </source>
</reference>
<comment type="subcellular location">
    <subcellularLocation>
        <location evidence="1">Membrane</location>
        <topology evidence="1">Multi-pass membrane protein</topology>
    </subcellularLocation>
</comment>
<sequence>MAGSLKLKLIKNAGWLFSAEVISKILAYGLIILLGRTLGEEGLGQYSFIFSFVALTSIFSDLGVSFYVMREIARDKSKKEWLFPYALGFKIILALINFGVIVFLTMQLDKPNWMKWLIVLVAFENMFFRTVNLFTYIMFAYEVTKYEAIAKTLERVWAFFIGGAVLYLKRELAPFVVTLVVGYFVREFLRIYWGSKFLEKLSMRVNIKIWLNILKHSYPFWLIGIFTMIYYRTDIVMLGLMKNDYDVGIYRGAYTLIEVPIFIPSIVVSTTLPSMARLWREDRKTLDILFKKSFQMLLILGIAGTLGFFFFSDLAINIVFGSGFRESVGVLKVLGFAVPFMFLNSLFGSFLNATGRELTFTKITAFTALINVVLNYFLIQSYSYYGAAIATVVSQFFASFLAIIKMRDEFK</sequence>
<protein>
    <submittedName>
        <fullName evidence="6">Polysaccharide biosynthesis protein</fullName>
    </submittedName>
</protein>
<evidence type="ECO:0000256" key="4">
    <source>
        <dbReference type="ARBA" id="ARBA00023136"/>
    </source>
</evidence>
<dbReference type="HOGENOM" id="CLU_022017_6_5_2"/>
<evidence type="ECO:0000256" key="1">
    <source>
        <dbReference type="ARBA" id="ARBA00004141"/>
    </source>
</evidence>
<keyword evidence="3 5" id="KW-1133">Transmembrane helix</keyword>
<evidence type="ECO:0000256" key="3">
    <source>
        <dbReference type="ARBA" id="ARBA00022989"/>
    </source>
</evidence>
<feature type="transmembrane region" description="Helical" evidence="5">
    <location>
        <begin position="360"/>
        <end position="378"/>
    </location>
</feature>
<evidence type="ECO:0000313" key="6">
    <source>
        <dbReference type="EMBL" id="AHF81265.1"/>
    </source>
</evidence>
<feature type="transmembrane region" description="Helical" evidence="5">
    <location>
        <begin position="297"/>
        <end position="321"/>
    </location>
</feature>
<dbReference type="CDD" id="cd13128">
    <property type="entry name" value="MATE_Wzx_like"/>
    <property type="match status" value="1"/>
</dbReference>
<dbReference type="AlphaFoldDB" id="W0I9W2"/>
<name>W0I9W2_9EURY</name>
<dbReference type="Pfam" id="PF01943">
    <property type="entry name" value="Polysacc_synt"/>
    <property type="match status" value="1"/>
</dbReference>
<dbReference type="RefSeq" id="WP_042682372.1">
    <property type="nucleotide sequence ID" value="NZ_CP006965.1"/>
</dbReference>
<feature type="transmembrane region" description="Helical" evidence="5">
    <location>
        <begin position="81"/>
        <end position="104"/>
    </location>
</feature>
<accession>W0I9W2</accession>
<dbReference type="InterPro" id="IPR052556">
    <property type="entry name" value="PolySynth_Transporter"/>
</dbReference>
<keyword evidence="2 5" id="KW-0812">Transmembrane</keyword>
<dbReference type="GeneID" id="24905835"/>
<feature type="transmembrane region" description="Helical" evidence="5">
    <location>
        <begin position="12"/>
        <end position="34"/>
    </location>
</feature>
<proteinExistence type="predicted"/>
<feature type="transmembrane region" description="Helical" evidence="5">
    <location>
        <begin position="333"/>
        <end position="353"/>
    </location>
</feature>
<evidence type="ECO:0000313" key="7">
    <source>
        <dbReference type="Proteomes" id="UP000019027"/>
    </source>
</evidence>
<organism evidence="6 7">
    <name type="scientific">Thermococcus paralvinellae</name>
    <dbReference type="NCBI Taxonomy" id="582419"/>
    <lineage>
        <taxon>Archaea</taxon>
        <taxon>Methanobacteriati</taxon>
        <taxon>Methanobacteriota</taxon>
        <taxon>Thermococci</taxon>
        <taxon>Thermococcales</taxon>
        <taxon>Thermococcaceae</taxon>
        <taxon>Thermococcus</taxon>
    </lineage>
</organism>
<dbReference type="STRING" id="582419.TES1_1890"/>
<gene>
    <name evidence="6" type="ORF">TES1_1890</name>
</gene>
<dbReference type="KEGG" id="ths:TES1_1890"/>
<feature type="transmembrane region" description="Helical" evidence="5">
    <location>
        <begin position="174"/>
        <end position="193"/>
    </location>
</feature>
<feature type="transmembrane region" description="Helical" evidence="5">
    <location>
        <begin position="116"/>
        <end position="140"/>
    </location>
</feature>
<feature type="transmembrane region" description="Helical" evidence="5">
    <location>
        <begin position="384"/>
        <end position="404"/>
    </location>
</feature>